<dbReference type="InterPro" id="IPR009057">
    <property type="entry name" value="Homeodomain-like_sf"/>
</dbReference>
<sequence length="203" mass="21781">MLDDPAADLRTRLLESALTLISEQGASGLTVRAVAKAAGCSTMGVYTHFNGKSGLIDAVVEQGFDTLNDVLAEAWEGAGPGRDGLIATAEAYRDWAFDAPAQFQTMFAPAIAGYEPSERTRERTWDTFFAHRARVASALDSADADPAAWHDATIRLWSWVHGHVAVELMSHAYANDAHPAMAHSDLSVAVDAEIERAAVAVTR</sequence>
<keyword evidence="2 4" id="KW-0238">DNA-binding</keyword>
<dbReference type="PROSITE" id="PS50977">
    <property type="entry name" value="HTH_TETR_2"/>
    <property type="match status" value="1"/>
</dbReference>
<dbReference type="RefSeq" id="WP_301131738.1">
    <property type="nucleotide sequence ID" value="NZ_JAUHPW010000003.1"/>
</dbReference>
<accession>A0ABT8G833</accession>
<dbReference type="InterPro" id="IPR001647">
    <property type="entry name" value="HTH_TetR"/>
</dbReference>
<dbReference type="PRINTS" id="PR00455">
    <property type="entry name" value="HTHTETR"/>
</dbReference>
<feature type="DNA-binding region" description="H-T-H motif" evidence="4">
    <location>
        <begin position="30"/>
        <end position="49"/>
    </location>
</feature>
<evidence type="ECO:0000256" key="3">
    <source>
        <dbReference type="ARBA" id="ARBA00023163"/>
    </source>
</evidence>
<dbReference type="InterPro" id="IPR050109">
    <property type="entry name" value="HTH-type_TetR-like_transc_reg"/>
</dbReference>
<feature type="domain" description="HTH tetR-type" evidence="5">
    <location>
        <begin position="7"/>
        <end position="67"/>
    </location>
</feature>
<dbReference type="Gene3D" id="1.10.357.10">
    <property type="entry name" value="Tetracycline Repressor, domain 2"/>
    <property type="match status" value="1"/>
</dbReference>
<evidence type="ECO:0000256" key="4">
    <source>
        <dbReference type="PROSITE-ProRule" id="PRU00335"/>
    </source>
</evidence>
<gene>
    <name evidence="6" type="ORF">QQX09_05425</name>
</gene>
<dbReference type="Pfam" id="PF13305">
    <property type="entry name" value="TetR_C_33"/>
    <property type="match status" value="1"/>
</dbReference>
<keyword evidence="3" id="KW-0804">Transcription</keyword>
<dbReference type="PANTHER" id="PTHR30055:SF226">
    <property type="entry name" value="HTH-TYPE TRANSCRIPTIONAL REGULATOR PKSA"/>
    <property type="match status" value="1"/>
</dbReference>
<dbReference type="SUPFAM" id="SSF48498">
    <property type="entry name" value="Tetracyclin repressor-like, C-terminal domain"/>
    <property type="match status" value="1"/>
</dbReference>
<comment type="caution">
    <text evidence="6">The sequence shown here is derived from an EMBL/GenBank/DDBJ whole genome shotgun (WGS) entry which is preliminary data.</text>
</comment>
<dbReference type="InterPro" id="IPR036271">
    <property type="entry name" value="Tet_transcr_reg_TetR-rel_C_sf"/>
</dbReference>
<dbReference type="Proteomes" id="UP001172728">
    <property type="component" value="Unassembled WGS sequence"/>
</dbReference>
<reference evidence="6" key="1">
    <citation type="submission" date="2023-06" db="EMBL/GenBank/DDBJ databases">
        <title>Sysu t00192.</title>
        <authorList>
            <person name="Gao L."/>
            <person name="Fang B.-Z."/>
            <person name="Li W.-J."/>
        </authorList>
    </citation>
    <scope>NUCLEOTIDE SEQUENCE</scope>
    <source>
        <strain evidence="6">SYSU T00192</strain>
    </source>
</reference>
<dbReference type="PANTHER" id="PTHR30055">
    <property type="entry name" value="HTH-TYPE TRANSCRIPTIONAL REGULATOR RUTR"/>
    <property type="match status" value="1"/>
</dbReference>
<keyword evidence="1" id="KW-0805">Transcription regulation</keyword>
<keyword evidence="7" id="KW-1185">Reference proteome</keyword>
<dbReference type="EMBL" id="JAUHPW010000003">
    <property type="protein sequence ID" value="MDN4475296.1"/>
    <property type="molecule type" value="Genomic_DNA"/>
</dbReference>
<name>A0ABT8G833_9MICO</name>
<dbReference type="Pfam" id="PF00440">
    <property type="entry name" value="TetR_N"/>
    <property type="match status" value="1"/>
</dbReference>
<dbReference type="InterPro" id="IPR025996">
    <property type="entry name" value="MT1864/Rv1816-like_C"/>
</dbReference>
<dbReference type="SUPFAM" id="SSF46689">
    <property type="entry name" value="Homeodomain-like"/>
    <property type="match status" value="1"/>
</dbReference>
<evidence type="ECO:0000259" key="5">
    <source>
        <dbReference type="PROSITE" id="PS50977"/>
    </source>
</evidence>
<evidence type="ECO:0000313" key="7">
    <source>
        <dbReference type="Proteomes" id="UP001172728"/>
    </source>
</evidence>
<proteinExistence type="predicted"/>
<protein>
    <submittedName>
        <fullName evidence="6">TetR/AcrR family transcriptional regulator</fullName>
    </submittedName>
</protein>
<evidence type="ECO:0000313" key="6">
    <source>
        <dbReference type="EMBL" id="MDN4475296.1"/>
    </source>
</evidence>
<organism evidence="6 7">
    <name type="scientific">Demequina litoralis</name>
    <dbReference type="NCBI Taxonomy" id="3051660"/>
    <lineage>
        <taxon>Bacteria</taxon>
        <taxon>Bacillati</taxon>
        <taxon>Actinomycetota</taxon>
        <taxon>Actinomycetes</taxon>
        <taxon>Micrococcales</taxon>
        <taxon>Demequinaceae</taxon>
        <taxon>Demequina</taxon>
    </lineage>
</organism>
<evidence type="ECO:0000256" key="1">
    <source>
        <dbReference type="ARBA" id="ARBA00023015"/>
    </source>
</evidence>
<evidence type="ECO:0000256" key="2">
    <source>
        <dbReference type="ARBA" id="ARBA00023125"/>
    </source>
</evidence>